<gene>
    <name evidence="1" type="ORF">CCACVL1_22935</name>
</gene>
<evidence type="ECO:0000313" key="1">
    <source>
        <dbReference type="EMBL" id="OMO62253.1"/>
    </source>
</evidence>
<proteinExistence type="predicted"/>
<dbReference type="AlphaFoldDB" id="A0A1R3GVZ0"/>
<feature type="non-terminal residue" evidence="1">
    <location>
        <position position="22"/>
    </location>
</feature>
<reference evidence="1 2" key="1">
    <citation type="submission" date="2013-09" db="EMBL/GenBank/DDBJ databases">
        <title>Corchorus capsularis genome sequencing.</title>
        <authorList>
            <person name="Alam M."/>
            <person name="Haque M.S."/>
            <person name="Islam M.S."/>
            <person name="Emdad E.M."/>
            <person name="Islam M.M."/>
            <person name="Ahmed B."/>
            <person name="Halim A."/>
            <person name="Hossen Q.M.M."/>
            <person name="Hossain M.Z."/>
            <person name="Ahmed R."/>
            <person name="Khan M.M."/>
            <person name="Islam R."/>
            <person name="Rashid M.M."/>
            <person name="Khan S.A."/>
            <person name="Rahman M.S."/>
            <person name="Alam M."/>
        </authorList>
    </citation>
    <scope>NUCLEOTIDE SEQUENCE [LARGE SCALE GENOMIC DNA]</scope>
    <source>
        <strain evidence="2">cv. CVL-1</strain>
        <tissue evidence="1">Whole seedling</tissue>
    </source>
</reference>
<name>A0A1R3GVZ0_COCAP</name>
<organism evidence="1 2">
    <name type="scientific">Corchorus capsularis</name>
    <name type="common">Jute</name>
    <dbReference type="NCBI Taxonomy" id="210143"/>
    <lineage>
        <taxon>Eukaryota</taxon>
        <taxon>Viridiplantae</taxon>
        <taxon>Streptophyta</taxon>
        <taxon>Embryophyta</taxon>
        <taxon>Tracheophyta</taxon>
        <taxon>Spermatophyta</taxon>
        <taxon>Magnoliopsida</taxon>
        <taxon>eudicotyledons</taxon>
        <taxon>Gunneridae</taxon>
        <taxon>Pentapetalae</taxon>
        <taxon>rosids</taxon>
        <taxon>malvids</taxon>
        <taxon>Malvales</taxon>
        <taxon>Malvaceae</taxon>
        <taxon>Grewioideae</taxon>
        <taxon>Apeibeae</taxon>
        <taxon>Corchorus</taxon>
    </lineage>
</organism>
<keyword evidence="2" id="KW-1185">Reference proteome</keyword>
<accession>A0A1R3GVZ0</accession>
<dbReference type="Gramene" id="OMO62253">
    <property type="protein sequence ID" value="OMO62253"/>
    <property type="gene ID" value="CCACVL1_22935"/>
</dbReference>
<evidence type="ECO:0000313" key="2">
    <source>
        <dbReference type="Proteomes" id="UP000188268"/>
    </source>
</evidence>
<dbReference type="Proteomes" id="UP000188268">
    <property type="component" value="Unassembled WGS sequence"/>
</dbReference>
<sequence length="22" mass="2397">MSCQARAVSIGLEEYINGEVVK</sequence>
<dbReference type="EMBL" id="AWWV01013270">
    <property type="protein sequence ID" value="OMO62253.1"/>
    <property type="molecule type" value="Genomic_DNA"/>
</dbReference>
<comment type="caution">
    <text evidence="1">The sequence shown here is derived from an EMBL/GenBank/DDBJ whole genome shotgun (WGS) entry which is preliminary data.</text>
</comment>
<protein>
    <submittedName>
        <fullName evidence="1">Uncharacterized protein</fullName>
    </submittedName>
</protein>